<dbReference type="Proteomes" id="UP000076407">
    <property type="component" value="Unassembled WGS sequence"/>
</dbReference>
<keyword evidence="2" id="KW-1185">Reference proteome</keyword>
<evidence type="ECO:0000313" key="2">
    <source>
        <dbReference type="Proteomes" id="UP000076407"/>
    </source>
</evidence>
<dbReference type="VEuPathDB" id="VectorBase:AQUA014561"/>
<proteinExistence type="predicted"/>
<name>A0A182XRU1_ANOQN</name>
<accession>A0A182XRU1</accession>
<protein>
    <submittedName>
        <fullName evidence="1">Uncharacterized protein</fullName>
    </submittedName>
</protein>
<dbReference type="AlphaFoldDB" id="A0A182XRU1"/>
<reference evidence="1" key="1">
    <citation type="submission" date="2020-05" db="UniProtKB">
        <authorList>
            <consortium name="EnsemblMetazoa"/>
        </authorList>
    </citation>
    <scope>IDENTIFICATION</scope>
    <source>
        <strain evidence="1">SANGQUA</strain>
    </source>
</reference>
<dbReference type="EnsemblMetazoa" id="AQUA014561-RA">
    <property type="protein sequence ID" value="AQUA014561-PA"/>
    <property type="gene ID" value="AQUA014561"/>
</dbReference>
<organism evidence="1 2">
    <name type="scientific">Anopheles quadriannulatus</name>
    <name type="common">Mosquito</name>
    <dbReference type="NCBI Taxonomy" id="34691"/>
    <lineage>
        <taxon>Eukaryota</taxon>
        <taxon>Metazoa</taxon>
        <taxon>Ecdysozoa</taxon>
        <taxon>Arthropoda</taxon>
        <taxon>Hexapoda</taxon>
        <taxon>Insecta</taxon>
        <taxon>Pterygota</taxon>
        <taxon>Neoptera</taxon>
        <taxon>Endopterygota</taxon>
        <taxon>Diptera</taxon>
        <taxon>Nematocera</taxon>
        <taxon>Culicoidea</taxon>
        <taxon>Culicidae</taxon>
        <taxon>Anophelinae</taxon>
        <taxon>Anopheles</taxon>
    </lineage>
</organism>
<evidence type="ECO:0000313" key="1">
    <source>
        <dbReference type="EnsemblMetazoa" id="AQUA014561-PA"/>
    </source>
</evidence>
<sequence length="75" mass="8065">MLETQVLCGKLVMENLATIDRKIPTVSDRTTAVAAALVSAPGDDRLPMATVGMGVHRKVSCPSWTKNTPARRTTQ</sequence>